<sequence>MTARFSRAAETALRTAGWAPGRDVSTATAEAIRRTDGRVGANGARLRSFPAAIAALNEFGGLAIVPREAGVDQVPQPFAFDPLLAPACAETLADVATVLGVPLYPLGVEGDAAALLAMDERGRVFSIDHTGEWLLGTTVDAAIETLVAGRRPSRLRDDGSLPDAAGTDELPGRPAR</sequence>
<evidence type="ECO:0000256" key="1">
    <source>
        <dbReference type="SAM" id="MobiDB-lite"/>
    </source>
</evidence>
<dbReference type="InterPro" id="IPR025850">
    <property type="entry name" value="SUKH-3"/>
</dbReference>
<proteinExistence type="predicted"/>
<dbReference type="Pfam" id="PF14433">
    <property type="entry name" value="SUKH-3"/>
    <property type="match status" value="1"/>
</dbReference>
<protein>
    <recommendedName>
        <fullName evidence="4">SUKH-3 immunity protein of toxin-antitoxin system</fullName>
    </recommendedName>
</protein>
<evidence type="ECO:0000313" key="3">
    <source>
        <dbReference type="Proteomes" id="UP000680750"/>
    </source>
</evidence>
<accession>A0A810LAQ1</accession>
<feature type="region of interest" description="Disordered" evidence="1">
    <location>
        <begin position="152"/>
        <end position="176"/>
    </location>
</feature>
<organism evidence="2 3">
    <name type="scientific">Actinocatenispora sera</name>
    <dbReference type="NCBI Taxonomy" id="390989"/>
    <lineage>
        <taxon>Bacteria</taxon>
        <taxon>Bacillati</taxon>
        <taxon>Actinomycetota</taxon>
        <taxon>Actinomycetes</taxon>
        <taxon>Micromonosporales</taxon>
        <taxon>Micromonosporaceae</taxon>
        <taxon>Actinocatenispora</taxon>
    </lineage>
</organism>
<keyword evidence="3" id="KW-1185">Reference proteome</keyword>
<name>A0A810LAQ1_9ACTN</name>
<reference evidence="2" key="1">
    <citation type="submission" date="2020-08" db="EMBL/GenBank/DDBJ databases">
        <title>Whole genome shotgun sequence of Actinocatenispora sera NBRC 101916.</title>
        <authorList>
            <person name="Komaki H."/>
            <person name="Tamura T."/>
        </authorList>
    </citation>
    <scope>NUCLEOTIDE SEQUENCE</scope>
    <source>
        <strain evidence="2">NBRC 101916</strain>
    </source>
</reference>
<dbReference type="RefSeq" id="WP_051801928.1">
    <property type="nucleotide sequence ID" value="NZ_AP023354.1"/>
</dbReference>
<dbReference type="Proteomes" id="UP000680750">
    <property type="component" value="Chromosome"/>
</dbReference>
<dbReference type="EMBL" id="AP023354">
    <property type="protein sequence ID" value="BCJ32419.1"/>
    <property type="molecule type" value="Genomic_DNA"/>
</dbReference>
<evidence type="ECO:0008006" key="4">
    <source>
        <dbReference type="Google" id="ProtNLM"/>
    </source>
</evidence>
<dbReference type="AlphaFoldDB" id="A0A810LAQ1"/>
<dbReference type="KEGG" id="aser:Asera_65270"/>
<evidence type="ECO:0000313" key="2">
    <source>
        <dbReference type="EMBL" id="BCJ32419.1"/>
    </source>
</evidence>
<gene>
    <name evidence="2" type="ORF">Asera_65270</name>
</gene>